<organism evidence="2 3">
    <name type="scientific">Pseudomonas lijiangensis</name>
    <dbReference type="NCBI Taxonomy" id="2995658"/>
    <lineage>
        <taxon>Bacteria</taxon>
        <taxon>Pseudomonadati</taxon>
        <taxon>Pseudomonadota</taxon>
        <taxon>Gammaproteobacteria</taxon>
        <taxon>Pseudomonadales</taxon>
        <taxon>Pseudomonadaceae</taxon>
        <taxon>Pseudomonas</taxon>
    </lineage>
</organism>
<feature type="domain" description="N-acetyltransferase" evidence="1">
    <location>
        <begin position="2"/>
        <end position="158"/>
    </location>
</feature>
<evidence type="ECO:0000259" key="1">
    <source>
        <dbReference type="PROSITE" id="PS51186"/>
    </source>
</evidence>
<accession>A0ABX8HNB8</accession>
<dbReference type="PROSITE" id="PS51186">
    <property type="entry name" value="GNAT"/>
    <property type="match status" value="1"/>
</dbReference>
<dbReference type="RefSeq" id="WP_216703668.1">
    <property type="nucleotide sequence ID" value="NZ_CP076668.1"/>
</dbReference>
<keyword evidence="3" id="KW-1185">Reference proteome</keyword>
<dbReference type="Proteomes" id="UP000683401">
    <property type="component" value="Chromosome"/>
</dbReference>
<protein>
    <submittedName>
        <fullName evidence="2">GNAT family N-acetyltransferase</fullName>
    </submittedName>
</protein>
<dbReference type="InterPro" id="IPR000182">
    <property type="entry name" value="GNAT_dom"/>
</dbReference>
<name>A0ABX8HNB8_9PSED</name>
<proteinExistence type="predicted"/>
<evidence type="ECO:0000313" key="3">
    <source>
        <dbReference type="Proteomes" id="UP000683401"/>
    </source>
</evidence>
<gene>
    <name evidence="2" type="ORF">KQP88_16750</name>
</gene>
<evidence type="ECO:0000313" key="2">
    <source>
        <dbReference type="EMBL" id="QWU81698.1"/>
    </source>
</evidence>
<dbReference type="CDD" id="cd04301">
    <property type="entry name" value="NAT_SF"/>
    <property type="match status" value="1"/>
</dbReference>
<dbReference type="Pfam" id="PF00583">
    <property type="entry name" value="Acetyltransf_1"/>
    <property type="match status" value="1"/>
</dbReference>
<dbReference type="EMBL" id="CP076668">
    <property type="protein sequence ID" value="QWU81698.1"/>
    <property type="molecule type" value="Genomic_DNA"/>
</dbReference>
<reference evidence="3" key="1">
    <citation type="submission" date="2021-06" db="EMBL/GenBank/DDBJ databases">
        <title>Identification of Pseudomonas cichorii causing bacterial leaf black spot of flue-cured tobacco, a new disease in China.</title>
        <authorList>
            <person name="Lu C.-H."/>
        </authorList>
    </citation>
    <scope>NUCLEOTIDE SEQUENCE [LARGE SCALE GENOMIC DNA]</scope>
    <source>
        <strain evidence="3">LJ2</strain>
    </source>
</reference>
<sequence length="159" mass="17705">MKKISKAPRDCNNSELETFESLVSAGGEVSLVGLRQRILNAEKLIFIINDGECVAIGAIKNPNAGYKARVFRNSNVTESRKYQYELGWLYVSSIARGRGYGRALMKEIKELLAGATCFATTRENNGPMRNLFKDFGFSMLGQPYKSDKGDYPLTLYAIS</sequence>